<name>A0A3S3UJY6_9GAMM</name>
<dbReference type="Gene3D" id="3.30.300.30">
    <property type="match status" value="1"/>
</dbReference>
<dbReference type="InterPro" id="IPR057737">
    <property type="entry name" value="Condensation_MtbB-like"/>
</dbReference>
<dbReference type="PRINTS" id="PR00154">
    <property type="entry name" value="AMPBINDING"/>
</dbReference>
<dbReference type="InterPro" id="IPR045851">
    <property type="entry name" value="AMP-bd_C_sf"/>
</dbReference>
<dbReference type="Pfam" id="PF13193">
    <property type="entry name" value="AMP-binding_C"/>
    <property type="match status" value="1"/>
</dbReference>
<dbReference type="PROSITE" id="PS00455">
    <property type="entry name" value="AMP_BINDING"/>
    <property type="match status" value="1"/>
</dbReference>
<dbReference type="Gene3D" id="3.30.559.10">
    <property type="entry name" value="Chloramphenicol acetyltransferase-like domain"/>
    <property type="match status" value="1"/>
</dbReference>
<dbReference type="Gene3D" id="3.30.559.30">
    <property type="entry name" value="Nonribosomal peptide synthetase, condensation domain"/>
    <property type="match status" value="1"/>
</dbReference>
<dbReference type="InterPro" id="IPR029479">
    <property type="entry name" value="Nitroreductase"/>
</dbReference>
<dbReference type="InterPro" id="IPR006162">
    <property type="entry name" value="Ppantetheine_attach_site"/>
</dbReference>
<dbReference type="GO" id="GO:0016874">
    <property type="term" value="F:ligase activity"/>
    <property type="evidence" value="ECO:0007669"/>
    <property type="project" value="UniProtKB-KW"/>
</dbReference>
<evidence type="ECO:0000313" key="8">
    <source>
        <dbReference type="Proteomes" id="UP000287563"/>
    </source>
</evidence>
<dbReference type="Gene3D" id="3.40.109.10">
    <property type="entry name" value="NADH Oxidase"/>
    <property type="match status" value="1"/>
</dbReference>
<dbReference type="PROSITE" id="PS50075">
    <property type="entry name" value="CARRIER"/>
    <property type="match status" value="1"/>
</dbReference>
<evidence type="ECO:0000256" key="4">
    <source>
        <dbReference type="ARBA" id="ARBA00022553"/>
    </source>
</evidence>
<dbReference type="Pfam" id="PF00550">
    <property type="entry name" value="PP-binding"/>
    <property type="match status" value="1"/>
</dbReference>
<keyword evidence="4" id="KW-0597">Phosphoprotein</keyword>
<dbReference type="SUPFAM" id="SSF52777">
    <property type="entry name" value="CoA-dependent acyltransferases"/>
    <property type="match status" value="2"/>
</dbReference>
<dbReference type="FunFam" id="3.30.559.10:FF:000023">
    <property type="entry name" value="Non-ribosomal peptide synthetase"/>
    <property type="match status" value="1"/>
</dbReference>
<dbReference type="CDD" id="cd02142">
    <property type="entry name" value="McbC_SagB-like_oxidoreductase"/>
    <property type="match status" value="1"/>
</dbReference>
<comment type="cofactor">
    <cofactor evidence="1">
        <name>pantetheine 4'-phosphate</name>
        <dbReference type="ChEBI" id="CHEBI:47942"/>
    </cofactor>
</comment>
<dbReference type="GO" id="GO:0016491">
    <property type="term" value="F:oxidoreductase activity"/>
    <property type="evidence" value="ECO:0007669"/>
    <property type="project" value="InterPro"/>
</dbReference>
<reference evidence="7 8" key="1">
    <citation type="submission" date="2018-11" db="EMBL/GenBank/DDBJ databases">
        <title>Photobacterium sp. BEI247 sp. nov., a marine bacterium isolated from Yongle Blue Hole in the South China Sea.</title>
        <authorList>
            <person name="Wang X."/>
        </authorList>
    </citation>
    <scope>NUCLEOTIDE SEQUENCE [LARGE SCALE GENOMIC DNA]</scope>
    <source>
        <strain evidence="8">BEI247</strain>
    </source>
</reference>
<keyword evidence="5" id="KW-0436">Ligase</keyword>
<dbReference type="SUPFAM" id="SSF47336">
    <property type="entry name" value="ACP-like"/>
    <property type="match status" value="1"/>
</dbReference>
<dbReference type="PANTHER" id="PTHR45527">
    <property type="entry name" value="NONRIBOSOMAL PEPTIDE SYNTHETASE"/>
    <property type="match status" value="1"/>
</dbReference>
<dbReference type="InterPro" id="IPR020459">
    <property type="entry name" value="AMP-binding"/>
</dbReference>
<dbReference type="Gene3D" id="1.10.1200.10">
    <property type="entry name" value="ACP-like"/>
    <property type="match status" value="1"/>
</dbReference>
<evidence type="ECO:0000256" key="2">
    <source>
        <dbReference type="ARBA" id="ARBA00004924"/>
    </source>
</evidence>
<dbReference type="InterPro" id="IPR001242">
    <property type="entry name" value="Condensation_dom"/>
</dbReference>
<dbReference type="PROSITE" id="PS00012">
    <property type="entry name" value="PHOSPHOPANTETHEINE"/>
    <property type="match status" value="1"/>
</dbReference>
<dbReference type="NCBIfam" id="TIGR01733">
    <property type="entry name" value="AA-adenyl-dom"/>
    <property type="match status" value="1"/>
</dbReference>
<dbReference type="InterPro" id="IPR000415">
    <property type="entry name" value="Nitroreductase-like"/>
</dbReference>
<protein>
    <submittedName>
        <fullName evidence="7">Amino acid adenylation domain-containing protein</fullName>
    </submittedName>
</protein>
<dbReference type="InterPro" id="IPR020845">
    <property type="entry name" value="AMP-binding_CS"/>
</dbReference>
<evidence type="ECO:0000256" key="1">
    <source>
        <dbReference type="ARBA" id="ARBA00001957"/>
    </source>
</evidence>
<dbReference type="Proteomes" id="UP000287563">
    <property type="component" value="Unassembled WGS sequence"/>
</dbReference>
<comment type="caution">
    <text evidence="7">The sequence shown here is derived from an EMBL/GenBank/DDBJ whole genome shotgun (WGS) entry which is preliminary data.</text>
</comment>
<sequence length="1335" mass="148069">MSFINDNVSDEELLQQLLAASEPKPMAVRTEQEKYAPFPLTEIQKGYLLGRSTALPLGGLPCQFYYELDCVDLDPVAYHAAWLQLIDRHEMLRCVILNHEEQKILPSVPDLAYTVHDLVACSDYESSLDDIRQRIATGIRPHEQWPLFGLEFTRLPDSSWRIHFGLDLLIMDQQSFLTLLDEAAVLYHSPQENLPSLEFSFRDYVLQESQEVIDPRDVAYWKNKIAHLPLAPALPLNLAPEDVGVPTFDRLIKTVNSDTWQCVKDICIEAGITPSALLLTLFGEVLSQWSENDHFCLNMTMFNRKPFHRDVDRLVGDFTNTMIFEMDMRPAETKLVRAQRLQQQLWHDIEHQDYSGMSVMSDMASEASQLGGILMPVVFTSTLTQNDARLLKNQHLQPGHPVHARGQTAQVLLDNQITEMSGELLVQWDVVEGVFPSQMIEAMMDVFISYIRGVAAEKSALGTLCYQATKPVPSDLAVQAHCDQPNALLQTLWLQNWSAHANESAIIQDGQITTHRQLARTVAALVEKLNQLELNPGEPVPVLMPKGPAQVAACLAILIAGGAYVPISAQQPQERKHKILSDLKARVAIGGRPHLDLPSDISVICADMTLSGDLASLRSSSSLTADELAYIIYTSGSTGMPKGVMITHQAAMNTVLDINLRFNITDKDCALSISALHFDLSVYDIFGVLGQGGTIVLPSEELALDPSHWASLCIQHQVTVWNSVPSLFALLVDYVSLHPKQAPAIPLHTVMMSGDWIPLDLPEMAWKLWPELSQYSLGGATEASIWSIYYAIKQVEPEWTSVPYGYALGGQQVYVLDQQLNVAPSWKKGEIYIAGKGLASGYFADEEKTSQSFFPHPDTGVLLYKTGDYGRYRDDGSIEFLGREDNQVKVNGFRVETGEIAATINKHSQVKDAIVIAIGERHQMQLVAFVIGDERLEAELIERSQAALPSYMVPVAWYFLSHWPLTANAKLDRSVLESMHSSAEHAAKPNKATSSATDMTPQVLSLLSDVLKQSSIQASDSLLDLGASSVDLIAIATHIEATFGFRPKLPDLARSPTVKAIIELVARHCTPVENGVLSNDVQWFADQASANGYFATHQSLKDQNARLLFKQSRTVIRDDLKQQISLPLSDQPELKWFRESGRIFEANPLTETQLGRWLEPLCSYYSNDQRKCNYASAGGLQAVQTYLLINPEFETESMAGAFYYQPDAHQLQRVTNHLPDNLFSRFSIGNGTWVGDAPFMAVFVLEMSAIAPLYEQASLPFGLIETGAICQLLEMSAHQNGLSVCQIGDARPELFREALSLSSSQLFLSCMVGGVAGPASQPQLSFTQSFEEGAL</sequence>
<dbReference type="SUPFAM" id="SSF55469">
    <property type="entry name" value="FMN-dependent nitroreductase-like"/>
    <property type="match status" value="1"/>
</dbReference>
<proteinExistence type="predicted"/>
<dbReference type="GO" id="GO:0005737">
    <property type="term" value="C:cytoplasm"/>
    <property type="evidence" value="ECO:0007669"/>
    <property type="project" value="TreeGrafter"/>
</dbReference>
<dbReference type="InterPro" id="IPR023213">
    <property type="entry name" value="CAT-like_dom_sf"/>
</dbReference>
<feature type="domain" description="Carrier" evidence="6">
    <location>
        <begin position="994"/>
        <end position="1069"/>
    </location>
</feature>
<dbReference type="GO" id="GO:0031177">
    <property type="term" value="F:phosphopantetheine binding"/>
    <property type="evidence" value="ECO:0007669"/>
    <property type="project" value="TreeGrafter"/>
</dbReference>
<dbReference type="Pfam" id="PF00668">
    <property type="entry name" value="Condensation"/>
    <property type="match status" value="1"/>
</dbReference>
<dbReference type="InterPro" id="IPR009081">
    <property type="entry name" value="PP-bd_ACP"/>
</dbReference>
<evidence type="ECO:0000256" key="5">
    <source>
        <dbReference type="ARBA" id="ARBA00022598"/>
    </source>
</evidence>
<dbReference type="FunFam" id="3.30.559.30:FF:000006">
    <property type="entry name" value="Yersiniabactin polyketide/non-ribosomal peptide synthetase"/>
    <property type="match status" value="1"/>
</dbReference>
<dbReference type="Pfam" id="PF00501">
    <property type="entry name" value="AMP-binding"/>
    <property type="match status" value="1"/>
</dbReference>
<dbReference type="GO" id="GO:0043041">
    <property type="term" value="P:amino acid activation for nonribosomal peptide biosynthetic process"/>
    <property type="evidence" value="ECO:0007669"/>
    <property type="project" value="TreeGrafter"/>
</dbReference>
<dbReference type="PANTHER" id="PTHR45527:SF10">
    <property type="entry name" value="PYOCHELIN SYNTHASE PCHF"/>
    <property type="match status" value="1"/>
</dbReference>
<dbReference type="EMBL" id="RJLM01000003">
    <property type="protein sequence ID" value="RWX55665.1"/>
    <property type="molecule type" value="Genomic_DNA"/>
</dbReference>
<dbReference type="InterPro" id="IPR025110">
    <property type="entry name" value="AMP-bd_C"/>
</dbReference>
<dbReference type="Gene3D" id="2.30.38.10">
    <property type="entry name" value="Luciferase, Domain 3"/>
    <property type="match status" value="1"/>
</dbReference>
<dbReference type="OrthoDB" id="9757559at2"/>
<dbReference type="SUPFAM" id="SSF56801">
    <property type="entry name" value="Acetyl-CoA synthetase-like"/>
    <property type="match status" value="1"/>
</dbReference>
<dbReference type="InterPro" id="IPR036736">
    <property type="entry name" value="ACP-like_sf"/>
</dbReference>
<dbReference type="InterPro" id="IPR000873">
    <property type="entry name" value="AMP-dep_synth/lig_dom"/>
</dbReference>
<dbReference type="Gene3D" id="3.40.50.980">
    <property type="match status" value="2"/>
</dbReference>
<keyword evidence="8" id="KW-1185">Reference proteome</keyword>
<accession>A0A3S3UJY6</accession>
<dbReference type="RefSeq" id="WP_128783689.1">
    <property type="nucleotide sequence ID" value="NZ_RJLM01000003.1"/>
</dbReference>
<evidence type="ECO:0000313" key="7">
    <source>
        <dbReference type="EMBL" id="RWX55665.1"/>
    </source>
</evidence>
<dbReference type="Pfam" id="PF00881">
    <property type="entry name" value="Nitroreductase"/>
    <property type="match status" value="1"/>
</dbReference>
<comment type="pathway">
    <text evidence="2">Siderophore biosynthesis.</text>
</comment>
<evidence type="ECO:0000256" key="3">
    <source>
        <dbReference type="ARBA" id="ARBA00022450"/>
    </source>
</evidence>
<keyword evidence="3" id="KW-0596">Phosphopantetheine</keyword>
<dbReference type="InterPro" id="IPR010071">
    <property type="entry name" value="AA_adenyl_dom"/>
</dbReference>
<evidence type="ECO:0000259" key="6">
    <source>
        <dbReference type="PROSITE" id="PS50075"/>
    </source>
</evidence>
<organism evidence="7 8">
    <name type="scientific">Photobacterium chitinilyticum</name>
    <dbReference type="NCBI Taxonomy" id="2485123"/>
    <lineage>
        <taxon>Bacteria</taxon>
        <taxon>Pseudomonadati</taxon>
        <taxon>Pseudomonadota</taxon>
        <taxon>Gammaproteobacteria</taxon>
        <taxon>Vibrionales</taxon>
        <taxon>Vibrionaceae</taxon>
        <taxon>Photobacterium</taxon>
    </lineage>
</organism>
<dbReference type="CDD" id="cd19535">
    <property type="entry name" value="Cyc_NRPS"/>
    <property type="match status" value="1"/>
</dbReference>
<dbReference type="GO" id="GO:0044550">
    <property type="term" value="P:secondary metabolite biosynthetic process"/>
    <property type="evidence" value="ECO:0007669"/>
    <property type="project" value="TreeGrafter"/>
</dbReference>
<gene>
    <name evidence="7" type="ORF">EDI28_09955</name>
</gene>